<proteinExistence type="predicted"/>
<feature type="region of interest" description="Disordered" evidence="6">
    <location>
        <begin position="33"/>
        <end position="54"/>
    </location>
</feature>
<keyword evidence="1" id="KW-0134">Cell wall</keyword>
<dbReference type="InterPro" id="IPR027607">
    <property type="entry name" value="Surf_Exclu_SEC10/PgrA"/>
</dbReference>
<dbReference type="NCBIfam" id="TIGR04320">
    <property type="entry name" value="Surf_Exclu_PgrA"/>
    <property type="match status" value="1"/>
</dbReference>
<feature type="chain" id="PRO_5018240496" description="Gram-positive cocci surface proteins LPxTG domain-containing protein" evidence="7">
    <location>
        <begin position="31"/>
        <end position="900"/>
    </location>
</feature>
<feature type="compositionally biased region" description="Polar residues" evidence="6">
    <location>
        <begin position="172"/>
        <end position="189"/>
    </location>
</feature>
<feature type="compositionally biased region" description="Polar residues" evidence="6">
    <location>
        <begin position="226"/>
        <end position="237"/>
    </location>
</feature>
<evidence type="ECO:0000256" key="2">
    <source>
        <dbReference type="ARBA" id="ARBA00022525"/>
    </source>
</evidence>
<feature type="coiled-coil region" evidence="5">
    <location>
        <begin position="565"/>
        <end position="620"/>
    </location>
</feature>
<feature type="domain" description="Gram-positive cocci surface proteins LPxTG" evidence="8">
    <location>
        <begin position="868"/>
        <end position="900"/>
    </location>
</feature>
<feature type="coiled-coil region" evidence="5">
    <location>
        <begin position="58"/>
        <end position="100"/>
    </location>
</feature>
<evidence type="ECO:0000256" key="3">
    <source>
        <dbReference type="ARBA" id="ARBA00022729"/>
    </source>
</evidence>
<feature type="region of interest" description="Disordered" evidence="6">
    <location>
        <begin position="215"/>
        <end position="237"/>
    </location>
</feature>
<feature type="compositionally biased region" description="Polar residues" evidence="6">
    <location>
        <begin position="35"/>
        <end position="44"/>
    </location>
</feature>
<feature type="compositionally biased region" description="Low complexity" evidence="6">
    <location>
        <begin position="145"/>
        <end position="155"/>
    </location>
</feature>
<name>A0A3M6SC18_LIMRT</name>
<dbReference type="AlphaFoldDB" id="A0A3M6SC18"/>
<dbReference type="InterPro" id="IPR019931">
    <property type="entry name" value="LPXTG_anchor"/>
</dbReference>
<feature type="signal peptide" evidence="7">
    <location>
        <begin position="1"/>
        <end position="30"/>
    </location>
</feature>
<evidence type="ECO:0000256" key="5">
    <source>
        <dbReference type="SAM" id="Coils"/>
    </source>
</evidence>
<dbReference type="EMBL" id="PTLS01000038">
    <property type="protein sequence ID" value="RMX24841.1"/>
    <property type="molecule type" value="Genomic_DNA"/>
</dbReference>
<reference evidence="9 10" key="1">
    <citation type="journal article" date="2018" name="J Appl Environ Microbiol">
        <title>The gut symbionts Lactobacillus reuteri R2lc and 2010 encode a polyketide synthase cluster that activates the mammalian aryl-hydrocarbon receptor.</title>
        <authorList>
            <person name="Ozcam M."/>
            <person name="Roos S."/>
            <person name="Van Pijkeren J.P."/>
        </authorList>
    </citation>
    <scope>NUCLEOTIDE SEQUENCE [LARGE SCALE GENOMIC DNA]</scope>
    <source>
        <strain evidence="9 10">R2lc</strain>
    </source>
</reference>
<keyword evidence="4" id="KW-0572">Peptidoglycan-anchor</keyword>
<accession>A0A3M6SC18</accession>
<evidence type="ECO:0000313" key="9">
    <source>
        <dbReference type="EMBL" id="RMX24841.1"/>
    </source>
</evidence>
<dbReference type="PANTHER" id="PTHR34465:SF4">
    <property type="entry name" value="CARBOXYL-TERMINAL HYDROLASE-LIKE PROTEIN, PUTATIVE (DUF627 AND DUF629)-RELATED"/>
    <property type="match status" value="1"/>
</dbReference>
<evidence type="ECO:0000256" key="1">
    <source>
        <dbReference type="ARBA" id="ARBA00022512"/>
    </source>
</evidence>
<protein>
    <recommendedName>
        <fullName evidence="8">Gram-positive cocci surface proteins LPxTG domain-containing protein</fullName>
    </recommendedName>
</protein>
<keyword evidence="5" id="KW-0175">Coiled coil</keyword>
<feature type="region of interest" description="Disordered" evidence="6">
    <location>
        <begin position="116"/>
        <end position="155"/>
    </location>
</feature>
<keyword evidence="3 7" id="KW-0732">Signal</keyword>
<dbReference type="PANTHER" id="PTHR34465">
    <property type="entry name" value="CARBOXYL-TERMINAL HYDROLASE-LIKE PROTEIN, PUTATIVE (DUF627 AND DUF629)-RELATED"/>
    <property type="match status" value="1"/>
</dbReference>
<sequence length="900" mass="98779">MNRKNTILKSTLLATSVVTISAVTNVTVHADDMASKTQSQNTPEKQIAKKQDNNNQQLSALKQQQSNSENEVAKQNADKLTELQENNAEKIKILDQQLQNQKQVTQQTANDQLAAKTNTVRQSEQSQAVAENNAYQSQVDAQTKANDQAVANQQQANAQELANAAKHIVTPEQKQSQIDSATKNTQQALDQAKSDHDATVNKLNDQLTNDLKQNAQQEQAAKNDLKQPSQADSQKQLDNAQNAVNNAQSKANDAQNALTNAKNTLSANQNALTQAQDAQKEHVNNAIKLPAGYIDAWKEYVNTKEKDGWLLSQKRYPDLYNKLKSLDTQAYNNNFMNYHSDPAATKTPVILNDNGTLSRDDIIKATQFAVSLLNPIREAIGVEPYKITNASIDVAQDVANEYRKDNWNTWENSHDGEALSRVAEKWNTDLVGESWAGDGWFGGHGHAYSNLTLDDLYYGVYNSILMLLFQDANQNYGHATDLLGVRAANSDLTVAGDNLGVSFEYGKGMKAWGQTNVGGFHFNSISDASSKNIQRLVKEGYIVDAADPNSKVNQPGYRDEIAIPGQDSQKRIAELQAKINQAQNQVDQLTKTANAANQTLTAAKAKLADLQKNTTDAKNSYQQQLAAINTKYSDQATKLKANHDAKIKAENDAYQAKVSQLNSDLQTKINAIKAQPENTDQLKTQLDQKLAQVKQDGQHKLDQLKQDHEARLQKIQQDAEDTLAAYKANLDKNAQAKIAKAQADHDASVKALNDNYTQLKSQLDAQQAKLVNDDQAQYNALATKLDSELTTLKNQVLPKPADHQTAQNKQVVAGNANTVALDTTGKTTVVLPNEEKKSVVMAANDKRAEAETMTNLVQMTKNNKNGTLPQTGNSNSAAIIALGALTSMFGLGLVTKKKEW</sequence>
<dbReference type="Pfam" id="PF00746">
    <property type="entry name" value="Gram_pos_anchor"/>
    <property type="match status" value="1"/>
</dbReference>
<organism evidence="9 10">
    <name type="scientific">Limosilactobacillus reuteri</name>
    <name type="common">Lactobacillus reuteri</name>
    <dbReference type="NCBI Taxonomy" id="1598"/>
    <lineage>
        <taxon>Bacteria</taxon>
        <taxon>Bacillati</taxon>
        <taxon>Bacillota</taxon>
        <taxon>Bacilli</taxon>
        <taxon>Lactobacillales</taxon>
        <taxon>Lactobacillaceae</taxon>
        <taxon>Limosilactobacillus</taxon>
    </lineage>
</organism>
<dbReference type="NCBIfam" id="TIGR01167">
    <property type="entry name" value="LPXTG_anchor"/>
    <property type="match status" value="1"/>
</dbReference>
<dbReference type="Proteomes" id="UP000276940">
    <property type="component" value="Unassembled WGS sequence"/>
</dbReference>
<evidence type="ECO:0000256" key="6">
    <source>
        <dbReference type="SAM" id="MobiDB-lite"/>
    </source>
</evidence>
<dbReference type="PROSITE" id="PS50847">
    <property type="entry name" value="GRAM_POS_ANCHORING"/>
    <property type="match status" value="1"/>
</dbReference>
<evidence type="ECO:0000313" key="10">
    <source>
        <dbReference type="Proteomes" id="UP000276940"/>
    </source>
</evidence>
<dbReference type="RefSeq" id="WP_124216445.1">
    <property type="nucleotide sequence ID" value="NZ_PTLS01000038.1"/>
</dbReference>
<evidence type="ECO:0000256" key="7">
    <source>
        <dbReference type="SAM" id="SignalP"/>
    </source>
</evidence>
<evidence type="ECO:0000259" key="8">
    <source>
        <dbReference type="PROSITE" id="PS50847"/>
    </source>
</evidence>
<keyword evidence="2" id="KW-0964">Secreted</keyword>
<evidence type="ECO:0000256" key="4">
    <source>
        <dbReference type="ARBA" id="ARBA00023088"/>
    </source>
</evidence>
<comment type="caution">
    <text evidence="9">The sequence shown here is derived from an EMBL/GenBank/DDBJ whole genome shotgun (WGS) entry which is preliminary data.</text>
</comment>
<feature type="coiled-coil region" evidence="5">
    <location>
        <begin position="698"/>
        <end position="725"/>
    </location>
</feature>
<feature type="compositionally biased region" description="Polar residues" evidence="6">
    <location>
        <begin position="116"/>
        <end position="144"/>
    </location>
</feature>
<gene>
    <name evidence="9" type="ORF">C5O77_08370</name>
</gene>
<feature type="region of interest" description="Disordered" evidence="6">
    <location>
        <begin position="169"/>
        <end position="196"/>
    </location>
</feature>